<dbReference type="Gene3D" id="2.60.120.330">
    <property type="entry name" value="B-lactam Antibiotic, Isopenicillin N Synthase, Chain"/>
    <property type="match status" value="1"/>
</dbReference>
<dbReference type="Proteomes" id="UP001256588">
    <property type="component" value="Unassembled WGS sequence"/>
</dbReference>
<reference evidence="5 6" key="1">
    <citation type="submission" date="2023-07" db="EMBL/GenBank/DDBJ databases">
        <title>Sorghum-associated microbial communities from plants grown in Nebraska, USA.</title>
        <authorList>
            <person name="Schachtman D."/>
        </authorList>
    </citation>
    <scope>NUCLEOTIDE SEQUENCE [LARGE SCALE GENOMIC DNA]</scope>
    <source>
        <strain evidence="5 6">4099</strain>
    </source>
</reference>
<accession>A0ABU1Y2Q2</accession>
<evidence type="ECO:0000313" key="6">
    <source>
        <dbReference type="Proteomes" id="UP001256588"/>
    </source>
</evidence>
<dbReference type="InterPro" id="IPR011990">
    <property type="entry name" value="TPR-like_helical_dom_sf"/>
</dbReference>
<dbReference type="InterPro" id="IPR051821">
    <property type="entry name" value="Asp/Asn_beta-hydroxylase"/>
</dbReference>
<sequence length="538" mass="59502">MEILAGGGGFHLGDAAGATHSAQPVVDGDSDARRIIATVFQPLEPFDQDRHYIPPRDRTDDSTHERQTCWRVTAHCRSSLLGGRRRIGGPEAKMLHCSRPRSAPRIGARQHEGNWVSDSLQTLIAAAGQAAAERRWADAERAWMQVRMADPANVQALYSLAVHAHQRGAAQEAIALLQAARSAAPRDPMIAATLAVVHRDLGDSGQEWAAIQASLYLDPYFLPGLLAKAEFLQRQRRPRAAAAVFRDTLKIAPPEPEWPPVLRRRLTDAHQAVERDAAALADFLTGQVAGARDALDPLRAGRWDEAVAIAAGRSRPQLPQCNQLYVPRLPALPFYDPAMFPWIPELEARTDAIRTELQSLVADRFQSFQPYIAYRPGEPVNQWQALNHSRDWSSFHLWAHGQPVEANLAQCPVTAEALRGVEKAHLAGLCPNVMFSALAPHTHIPPHHGETNARLVAHLPLVVPPDCSFRVGFDHRSWETGKVLVFDDSIEHEARNDSDALRVVLIFDVWNPLLSSEERELVSTLAGALRNYRNSAEN</sequence>
<keyword evidence="3" id="KW-0560">Oxidoreductase</keyword>
<comment type="similarity">
    <text evidence="1">Belongs to the aspartyl/asparaginyl beta-hydroxylase family.</text>
</comment>
<dbReference type="PANTHER" id="PTHR46332">
    <property type="entry name" value="ASPARTATE BETA-HYDROXYLASE DOMAIN-CONTAINING PROTEIN 2"/>
    <property type="match status" value="1"/>
</dbReference>
<keyword evidence="6" id="KW-1185">Reference proteome</keyword>
<dbReference type="EMBL" id="JAVDWO010000019">
    <property type="protein sequence ID" value="MDR7194735.1"/>
    <property type="molecule type" value="Genomic_DNA"/>
</dbReference>
<feature type="domain" description="Aspartyl/asparaginy/proline hydroxylase" evidence="4">
    <location>
        <begin position="348"/>
        <end position="512"/>
    </location>
</feature>
<evidence type="ECO:0000313" key="5">
    <source>
        <dbReference type="EMBL" id="MDR7194735.1"/>
    </source>
</evidence>
<comment type="caution">
    <text evidence="5">The sequence shown here is derived from an EMBL/GenBank/DDBJ whole genome shotgun (WGS) entry which is preliminary data.</text>
</comment>
<evidence type="ECO:0000256" key="3">
    <source>
        <dbReference type="ARBA" id="ARBA00023002"/>
    </source>
</evidence>
<protein>
    <submittedName>
        <fullName evidence="5">Aspartyl/asparaginyl beta-hydroxylase (Cupin superfamily)</fullName>
    </submittedName>
</protein>
<dbReference type="Pfam" id="PF05118">
    <property type="entry name" value="Asp_Arg_Hydrox"/>
    <property type="match status" value="1"/>
</dbReference>
<evidence type="ECO:0000256" key="2">
    <source>
        <dbReference type="ARBA" id="ARBA00022964"/>
    </source>
</evidence>
<dbReference type="SUPFAM" id="SSF51197">
    <property type="entry name" value="Clavaminate synthase-like"/>
    <property type="match status" value="1"/>
</dbReference>
<dbReference type="Gene3D" id="1.25.40.10">
    <property type="entry name" value="Tetratricopeptide repeat domain"/>
    <property type="match status" value="1"/>
</dbReference>
<organism evidence="5 6">
    <name type="scientific">Luteimonas terrae</name>
    <dbReference type="NCBI Taxonomy" id="1530191"/>
    <lineage>
        <taxon>Bacteria</taxon>
        <taxon>Pseudomonadati</taxon>
        <taxon>Pseudomonadota</taxon>
        <taxon>Gammaproteobacteria</taxon>
        <taxon>Lysobacterales</taxon>
        <taxon>Lysobacteraceae</taxon>
        <taxon>Luteimonas</taxon>
    </lineage>
</organism>
<keyword evidence="2" id="KW-0223">Dioxygenase</keyword>
<dbReference type="PANTHER" id="PTHR46332:SF5">
    <property type="entry name" value="ASPARTATE BETA-HYDROXYLASE DOMAIN CONTAINING 2"/>
    <property type="match status" value="1"/>
</dbReference>
<evidence type="ECO:0000256" key="1">
    <source>
        <dbReference type="ARBA" id="ARBA00007730"/>
    </source>
</evidence>
<dbReference type="SUPFAM" id="SSF48452">
    <property type="entry name" value="TPR-like"/>
    <property type="match status" value="1"/>
</dbReference>
<dbReference type="InterPro" id="IPR027443">
    <property type="entry name" value="IPNS-like_sf"/>
</dbReference>
<gene>
    <name evidence="5" type="ORF">J2W68_003483</name>
</gene>
<proteinExistence type="inferred from homology"/>
<dbReference type="InterPro" id="IPR007803">
    <property type="entry name" value="Asp/Arg/Pro-Hydrxlase"/>
</dbReference>
<name>A0ABU1Y2Q2_9GAMM</name>
<evidence type="ECO:0000259" key="4">
    <source>
        <dbReference type="Pfam" id="PF05118"/>
    </source>
</evidence>